<proteinExistence type="predicted"/>
<comment type="caution">
    <text evidence="1">The sequence shown here is derived from an EMBL/GenBank/DDBJ whole genome shotgun (WGS) entry which is preliminary data.</text>
</comment>
<gene>
    <name evidence="1" type="ORF">CWR45_10200</name>
</gene>
<name>A0A3D8PNM1_9BACI</name>
<dbReference type="EMBL" id="PIOD01000011">
    <property type="protein sequence ID" value="RDW17703.1"/>
    <property type="molecule type" value="Genomic_DNA"/>
</dbReference>
<dbReference type="AlphaFoldDB" id="A0A3D8PNM1"/>
<sequence>MVKALIIMESLFLMNNLPNQSSKSLKGISTSWRDLFENAPNTFEITGNFVYGDNEQDGEYERININRDEVVNQLGKIISMSEHLAKGNCYLYHLGI</sequence>
<dbReference type="Proteomes" id="UP000256520">
    <property type="component" value="Unassembled WGS sequence"/>
</dbReference>
<protein>
    <submittedName>
        <fullName evidence="1">Uncharacterized protein</fullName>
    </submittedName>
</protein>
<keyword evidence="2" id="KW-1185">Reference proteome</keyword>
<organism evidence="1 2">
    <name type="scientific">Oceanobacillus chungangensis</name>
    <dbReference type="NCBI Taxonomy" id="1229152"/>
    <lineage>
        <taxon>Bacteria</taxon>
        <taxon>Bacillati</taxon>
        <taxon>Bacillota</taxon>
        <taxon>Bacilli</taxon>
        <taxon>Bacillales</taxon>
        <taxon>Bacillaceae</taxon>
        <taxon>Oceanobacillus</taxon>
    </lineage>
</organism>
<accession>A0A3D8PNM1</accession>
<evidence type="ECO:0000313" key="1">
    <source>
        <dbReference type="EMBL" id="RDW17703.1"/>
    </source>
</evidence>
<reference evidence="2" key="1">
    <citation type="submission" date="2017-11" db="EMBL/GenBank/DDBJ databases">
        <authorList>
            <person name="Zhu W."/>
        </authorList>
    </citation>
    <scope>NUCLEOTIDE SEQUENCE [LARGE SCALE GENOMIC DNA]</scope>
    <source>
        <strain evidence="2">CAU 1051</strain>
    </source>
</reference>
<evidence type="ECO:0000313" key="2">
    <source>
        <dbReference type="Proteomes" id="UP000256520"/>
    </source>
</evidence>